<sequence length="355" mass="36321">MTIAVLGAGAGGLAAAVELTLAGHEVRLWNRNPARLEPHRAEGIRHRGVLGEGALPPAGGFTSDLAEAIAGVDAVVVCLPSAVHPALFADLAELRCAAPIVLNPGHTGGALHLRQVFAAAGAPLPPVAEFSTLTYVGRVYDGVADITGRAGQVRVGALPGGRAALDWAVRLFPGASPVPDVLASSLSNVNLVLHPPGAILGASWVEATGGAFTFYVEGMTPGVARVLERLDAERLAVARAFGHELPSLIEEMSAVGTVDADAAKRGDTLAAIRGGAANATIPAPDSLEHRYYREDFAFGVLPFIALADVAGEQVPVARSLFAIASALVPGDLHGLSAERLGVAGLSRDELTASVR</sequence>
<feature type="domain" description="Opine dehydrogenase" evidence="3">
    <location>
        <begin position="178"/>
        <end position="327"/>
    </location>
</feature>
<dbReference type="PANTHER" id="PTHR38015">
    <property type="entry name" value="BLR6086 PROTEIN"/>
    <property type="match status" value="1"/>
</dbReference>
<dbReference type="Pfam" id="PF02317">
    <property type="entry name" value="Octopine_DH"/>
    <property type="match status" value="1"/>
</dbReference>
<dbReference type="Gene3D" id="3.40.50.720">
    <property type="entry name" value="NAD(P)-binding Rossmann-like Domain"/>
    <property type="match status" value="1"/>
</dbReference>
<dbReference type="EMBL" id="JAGDYL010000001">
    <property type="protein sequence ID" value="MBO1803910.1"/>
    <property type="molecule type" value="Genomic_DNA"/>
</dbReference>
<evidence type="ECO:0000313" key="4">
    <source>
        <dbReference type="EMBL" id="MBO1803910.1"/>
    </source>
</evidence>
<dbReference type="InterPro" id="IPR008927">
    <property type="entry name" value="6-PGluconate_DH-like_C_sf"/>
</dbReference>
<dbReference type="Pfam" id="PF01210">
    <property type="entry name" value="NAD_Gly3P_dh_N"/>
    <property type="match status" value="1"/>
</dbReference>
<gene>
    <name evidence="4" type="ORF">J4H91_01060</name>
</gene>
<dbReference type="InterPro" id="IPR051729">
    <property type="entry name" value="Opine/Lysopine_DH"/>
</dbReference>
<dbReference type="GO" id="GO:0016616">
    <property type="term" value="F:oxidoreductase activity, acting on the CH-OH group of donors, NAD or NADP as acceptor"/>
    <property type="evidence" value="ECO:0007669"/>
    <property type="project" value="InterPro"/>
</dbReference>
<evidence type="ECO:0000313" key="5">
    <source>
        <dbReference type="Proteomes" id="UP000664398"/>
    </source>
</evidence>
<dbReference type="Gene3D" id="1.10.1040.10">
    <property type="entry name" value="N-(1-d-carboxylethyl)-l-norvaline Dehydrogenase, domain 2"/>
    <property type="match status" value="1"/>
</dbReference>
<dbReference type="InterPro" id="IPR011128">
    <property type="entry name" value="G3P_DH_NAD-dep_N"/>
</dbReference>
<feature type="domain" description="Glycerol-3-phosphate dehydrogenase NAD-dependent N-terminal" evidence="2">
    <location>
        <begin position="3"/>
        <end position="95"/>
    </location>
</feature>
<proteinExistence type="predicted"/>
<dbReference type="SUPFAM" id="SSF48179">
    <property type="entry name" value="6-phosphogluconate dehydrogenase C-terminal domain-like"/>
    <property type="match status" value="1"/>
</dbReference>
<name>A0A939LYQ1_9MICO</name>
<dbReference type="InterPro" id="IPR036291">
    <property type="entry name" value="NAD(P)-bd_dom_sf"/>
</dbReference>
<comment type="caution">
    <text evidence="4">The sequence shown here is derived from an EMBL/GenBank/DDBJ whole genome shotgun (WGS) entry which is preliminary data.</text>
</comment>
<keyword evidence="1" id="KW-0560">Oxidoreductase</keyword>
<protein>
    <submittedName>
        <fullName evidence="4">NAD/NADP octopine/nopaline dehydrogenase family protein</fullName>
    </submittedName>
</protein>
<evidence type="ECO:0000259" key="2">
    <source>
        <dbReference type="Pfam" id="PF01210"/>
    </source>
</evidence>
<dbReference type="GO" id="GO:0051287">
    <property type="term" value="F:NAD binding"/>
    <property type="evidence" value="ECO:0007669"/>
    <property type="project" value="InterPro"/>
</dbReference>
<dbReference type="InterPro" id="IPR013328">
    <property type="entry name" value="6PGD_dom2"/>
</dbReference>
<organism evidence="4 5">
    <name type="scientific">Leucobacter ruminantium</name>
    <dbReference type="NCBI Taxonomy" id="1289170"/>
    <lineage>
        <taxon>Bacteria</taxon>
        <taxon>Bacillati</taxon>
        <taxon>Actinomycetota</taxon>
        <taxon>Actinomycetes</taxon>
        <taxon>Micrococcales</taxon>
        <taxon>Microbacteriaceae</taxon>
        <taxon>Leucobacter</taxon>
    </lineage>
</organism>
<dbReference type="Proteomes" id="UP000664398">
    <property type="component" value="Unassembled WGS sequence"/>
</dbReference>
<dbReference type="RefSeq" id="WP_208044389.1">
    <property type="nucleotide sequence ID" value="NZ_JAGDYL010000001.1"/>
</dbReference>
<accession>A0A939LYQ1</accession>
<evidence type="ECO:0000259" key="3">
    <source>
        <dbReference type="Pfam" id="PF02317"/>
    </source>
</evidence>
<dbReference type="AlphaFoldDB" id="A0A939LYQ1"/>
<dbReference type="GO" id="GO:0046168">
    <property type="term" value="P:glycerol-3-phosphate catabolic process"/>
    <property type="evidence" value="ECO:0007669"/>
    <property type="project" value="InterPro"/>
</dbReference>
<keyword evidence="5" id="KW-1185">Reference proteome</keyword>
<reference evidence="4" key="1">
    <citation type="submission" date="2021-03" db="EMBL/GenBank/DDBJ databases">
        <title>Leucobacter chromiisoli sp. nov., isolated from chromium-containing soil of chemical plant.</title>
        <authorList>
            <person name="Xu Z."/>
        </authorList>
    </citation>
    <scope>NUCLEOTIDE SEQUENCE</scope>
    <source>
        <strain evidence="4">A2</strain>
    </source>
</reference>
<dbReference type="PANTHER" id="PTHR38015:SF1">
    <property type="entry name" value="OPINE DEHYDROGENASE DOMAIN-CONTAINING PROTEIN"/>
    <property type="match status" value="1"/>
</dbReference>
<dbReference type="InterPro" id="IPR003421">
    <property type="entry name" value="Opine_DH"/>
</dbReference>
<dbReference type="SUPFAM" id="SSF51735">
    <property type="entry name" value="NAD(P)-binding Rossmann-fold domains"/>
    <property type="match status" value="1"/>
</dbReference>
<evidence type="ECO:0000256" key="1">
    <source>
        <dbReference type="ARBA" id="ARBA00023002"/>
    </source>
</evidence>